<sequence>MSSPPLVIQVFLFILEAWHSGFGFFRCLGNKIATYIVGDYMAQLAMLAGIRRGRKLRDTWKLTHKNTTEEEPIKLWRARIARFAMPFTYKDPFSNKLQFMGRAKVLYFGSQAITEIDVESQDPNQMPESGLVTRELYDKIDFDGVHTRGYYKSTKIREVTFVVDYKEGELIKVTYNVGAICGYESFNYSRYRFAMVIGMVSALSDGAFIVDLHQLPNQQNHRDGLRLLEDLEHEWQQDSPRLHCMTMQEIMDKIKQDMTLTLHPKVFHNAWF</sequence>
<protein>
    <submittedName>
        <fullName evidence="1">Uncharacterized protein</fullName>
    </submittedName>
</protein>
<evidence type="ECO:0000313" key="2">
    <source>
        <dbReference type="Proteomes" id="UP001497444"/>
    </source>
</evidence>
<gene>
    <name evidence="1" type="ORF">CSSPJE1EN1_LOCUS19587</name>
</gene>
<organism evidence="1 2">
    <name type="scientific">Sphagnum jensenii</name>
    <dbReference type="NCBI Taxonomy" id="128206"/>
    <lineage>
        <taxon>Eukaryota</taxon>
        <taxon>Viridiplantae</taxon>
        <taxon>Streptophyta</taxon>
        <taxon>Embryophyta</taxon>
        <taxon>Bryophyta</taxon>
        <taxon>Sphagnophytina</taxon>
        <taxon>Sphagnopsida</taxon>
        <taxon>Sphagnales</taxon>
        <taxon>Sphagnaceae</taxon>
        <taxon>Sphagnum</taxon>
    </lineage>
</organism>
<evidence type="ECO:0000313" key="1">
    <source>
        <dbReference type="EMBL" id="CAK9274109.1"/>
    </source>
</evidence>
<reference evidence="1" key="1">
    <citation type="submission" date="2024-02" db="EMBL/GenBank/DDBJ databases">
        <authorList>
            <consortium name="ELIXIR-Norway"/>
            <consortium name="Elixir Norway"/>
        </authorList>
    </citation>
    <scope>NUCLEOTIDE SEQUENCE</scope>
</reference>
<dbReference type="Proteomes" id="UP001497444">
    <property type="component" value="Chromosome 6"/>
</dbReference>
<accession>A0ABP0X6A3</accession>
<dbReference type="EMBL" id="OZ020101">
    <property type="protein sequence ID" value="CAK9274109.1"/>
    <property type="molecule type" value="Genomic_DNA"/>
</dbReference>
<proteinExistence type="predicted"/>
<name>A0ABP0X6A3_9BRYO</name>
<keyword evidence="2" id="KW-1185">Reference proteome</keyword>